<dbReference type="Gene3D" id="3.10.580.10">
    <property type="entry name" value="CBS-domain"/>
    <property type="match status" value="1"/>
</dbReference>
<keyword evidence="4" id="KW-1185">Reference proteome</keyword>
<feature type="domain" description="CBS" evidence="2">
    <location>
        <begin position="9"/>
        <end position="65"/>
    </location>
</feature>
<dbReference type="Proteomes" id="UP000054560">
    <property type="component" value="Unassembled WGS sequence"/>
</dbReference>
<sequence>QAFANEGKDSAPVFTVRRDTALSFALRKMRATKVHRVWIVNGSSAGQAPTGVCSLTDVMKCLAGK</sequence>
<dbReference type="PROSITE" id="PS51371">
    <property type="entry name" value="CBS"/>
    <property type="match status" value="1"/>
</dbReference>
<dbReference type="RefSeq" id="XP_014144417.1">
    <property type="nucleotide sequence ID" value="XM_014288942.1"/>
</dbReference>
<evidence type="ECO:0000313" key="3">
    <source>
        <dbReference type="EMBL" id="KNC70515.1"/>
    </source>
</evidence>
<evidence type="ECO:0000256" key="1">
    <source>
        <dbReference type="PROSITE-ProRule" id="PRU00703"/>
    </source>
</evidence>
<dbReference type="AlphaFoldDB" id="A0A0L0F1C1"/>
<keyword evidence="1" id="KW-0129">CBS domain</keyword>
<organism evidence="3 4">
    <name type="scientific">Sphaeroforma arctica JP610</name>
    <dbReference type="NCBI Taxonomy" id="667725"/>
    <lineage>
        <taxon>Eukaryota</taxon>
        <taxon>Ichthyosporea</taxon>
        <taxon>Ichthyophonida</taxon>
        <taxon>Sphaeroforma</taxon>
    </lineage>
</organism>
<proteinExistence type="predicted"/>
<protein>
    <recommendedName>
        <fullName evidence="2">CBS domain-containing protein</fullName>
    </recommendedName>
</protein>
<evidence type="ECO:0000313" key="4">
    <source>
        <dbReference type="Proteomes" id="UP000054560"/>
    </source>
</evidence>
<reference evidence="3 4" key="1">
    <citation type="submission" date="2011-02" db="EMBL/GenBank/DDBJ databases">
        <title>The Genome Sequence of Sphaeroforma arctica JP610.</title>
        <authorList>
            <consortium name="The Broad Institute Genome Sequencing Platform"/>
            <person name="Russ C."/>
            <person name="Cuomo C."/>
            <person name="Young S.K."/>
            <person name="Zeng Q."/>
            <person name="Gargeya S."/>
            <person name="Alvarado L."/>
            <person name="Berlin A."/>
            <person name="Chapman S.B."/>
            <person name="Chen Z."/>
            <person name="Freedman E."/>
            <person name="Gellesch M."/>
            <person name="Goldberg J."/>
            <person name="Griggs A."/>
            <person name="Gujja S."/>
            <person name="Heilman E."/>
            <person name="Heiman D."/>
            <person name="Howarth C."/>
            <person name="Mehta T."/>
            <person name="Neiman D."/>
            <person name="Pearson M."/>
            <person name="Roberts A."/>
            <person name="Saif S."/>
            <person name="Shea T."/>
            <person name="Shenoy N."/>
            <person name="Sisk P."/>
            <person name="Stolte C."/>
            <person name="Sykes S."/>
            <person name="White J."/>
            <person name="Yandava C."/>
            <person name="Burger G."/>
            <person name="Gray M.W."/>
            <person name="Holland P.W.H."/>
            <person name="King N."/>
            <person name="Lang F.B.F."/>
            <person name="Roger A.J."/>
            <person name="Ruiz-Trillo I."/>
            <person name="Haas B."/>
            <person name="Nusbaum C."/>
            <person name="Birren B."/>
        </authorList>
    </citation>
    <scope>NUCLEOTIDE SEQUENCE [LARGE SCALE GENOMIC DNA]</scope>
    <source>
        <strain evidence="3 4">JP610</strain>
    </source>
</reference>
<dbReference type="InterPro" id="IPR000644">
    <property type="entry name" value="CBS_dom"/>
</dbReference>
<gene>
    <name evidence="3" type="ORF">SARC_16957</name>
</gene>
<evidence type="ECO:0000259" key="2">
    <source>
        <dbReference type="PROSITE" id="PS51371"/>
    </source>
</evidence>
<dbReference type="SUPFAM" id="SSF54631">
    <property type="entry name" value="CBS-domain pair"/>
    <property type="match status" value="1"/>
</dbReference>
<dbReference type="SMART" id="SM00116">
    <property type="entry name" value="CBS"/>
    <property type="match status" value="1"/>
</dbReference>
<dbReference type="Pfam" id="PF00571">
    <property type="entry name" value="CBS"/>
    <property type="match status" value="1"/>
</dbReference>
<feature type="non-terminal residue" evidence="3">
    <location>
        <position position="1"/>
    </location>
</feature>
<dbReference type="InterPro" id="IPR046342">
    <property type="entry name" value="CBS_dom_sf"/>
</dbReference>
<dbReference type="EMBL" id="KQ250959">
    <property type="protein sequence ID" value="KNC70515.1"/>
    <property type="molecule type" value="Genomic_DNA"/>
</dbReference>
<dbReference type="GeneID" id="25917461"/>
<dbReference type="OrthoDB" id="449052at2759"/>
<accession>A0A0L0F1C1</accession>
<name>A0A0L0F1C1_9EUKA</name>